<accession>H2Z9R7</accession>
<sequence>TGESPCYYRPLLSPLITYITGSLDNSLQCATTCEDPLNFAYSVGYTYQYTYNAVVTSSFYEESTEGQRSTVQIQASLLVDVL</sequence>
<dbReference type="Proteomes" id="UP000007875">
    <property type="component" value="Unassembled WGS sequence"/>
</dbReference>
<name>H2Z9R7_CIOSA</name>
<organism evidence="1 2">
    <name type="scientific">Ciona savignyi</name>
    <name type="common">Pacific transparent sea squirt</name>
    <dbReference type="NCBI Taxonomy" id="51511"/>
    <lineage>
        <taxon>Eukaryota</taxon>
        <taxon>Metazoa</taxon>
        <taxon>Chordata</taxon>
        <taxon>Tunicata</taxon>
        <taxon>Ascidiacea</taxon>
        <taxon>Phlebobranchia</taxon>
        <taxon>Cionidae</taxon>
        <taxon>Ciona</taxon>
    </lineage>
</organism>
<protein>
    <submittedName>
        <fullName evidence="1">Uncharacterized protein</fullName>
    </submittedName>
</protein>
<proteinExistence type="predicted"/>
<dbReference type="Ensembl" id="ENSCSAVT00000014497.1">
    <property type="protein sequence ID" value="ENSCSAVP00000014332.1"/>
    <property type="gene ID" value="ENSCSAVG00000008392.1"/>
</dbReference>
<keyword evidence="2" id="KW-1185">Reference proteome</keyword>
<evidence type="ECO:0000313" key="1">
    <source>
        <dbReference type="Ensembl" id="ENSCSAVP00000014332.1"/>
    </source>
</evidence>
<evidence type="ECO:0000313" key="2">
    <source>
        <dbReference type="Proteomes" id="UP000007875"/>
    </source>
</evidence>
<dbReference type="HOGENOM" id="CLU_2564277_0_0_1"/>
<dbReference type="InParanoid" id="H2Z9R7"/>
<reference evidence="1" key="2">
    <citation type="submission" date="2025-08" db="UniProtKB">
        <authorList>
            <consortium name="Ensembl"/>
        </authorList>
    </citation>
    <scope>IDENTIFICATION</scope>
</reference>
<dbReference type="AlphaFoldDB" id="H2Z9R7"/>
<reference evidence="1" key="3">
    <citation type="submission" date="2025-09" db="UniProtKB">
        <authorList>
            <consortium name="Ensembl"/>
        </authorList>
    </citation>
    <scope>IDENTIFICATION</scope>
</reference>
<reference evidence="2" key="1">
    <citation type="submission" date="2003-08" db="EMBL/GenBank/DDBJ databases">
        <authorList>
            <person name="Birren B."/>
            <person name="Nusbaum C."/>
            <person name="Abebe A."/>
            <person name="Abouelleil A."/>
            <person name="Adekoya E."/>
            <person name="Ait-zahra M."/>
            <person name="Allen N."/>
            <person name="Allen T."/>
            <person name="An P."/>
            <person name="Anderson M."/>
            <person name="Anderson S."/>
            <person name="Arachchi H."/>
            <person name="Armbruster J."/>
            <person name="Bachantsang P."/>
            <person name="Baldwin J."/>
            <person name="Barry A."/>
            <person name="Bayul T."/>
            <person name="Blitshsteyn B."/>
            <person name="Bloom T."/>
            <person name="Blye J."/>
            <person name="Boguslavskiy L."/>
            <person name="Borowsky M."/>
            <person name="Boukhgalter B."/>
            <person name="Brunache A."/>
            <person name="Butler J."/>
            <person name="Calixte N."/>
            <person name="Calvo S."/>
            <person name="Camarata J."/>
            <person name="Campo K."/>
            <person name="Chang J."/>
            <person name="Cheshatsang Y."/>
            <person name="Citroen M."/>
            <person name="Collymore A."/>
            <person name="Considine T."/>
            <person name="Cook A."/>
            <person name="Cooke P."/>
            <person name="Corum B."/>
            <person name="Cuomo C."/>
            <person name="David R."/>
            <person name="Dawoe T."/>
            <person name="Degray S."/>
            <person name="Dodge S."/>
            <person name="Dooley K."/>
            <person name="Dorje P."/>
            <person name="Dorjee K."/>
            <person name="Dorris L."/>
            <person name="Duffey N."/>
            <person name="Dupes A."/>
            <person name="Elkins T."/>
            <person name="Engels R."/>
            <person name="Erickson J."/>
            <person name="Farina A."/>
            <person name="Faro S."/>
            <person name="Ferreira P."/>
            <person name="Fischer H."/>
            <person name="Fitzgerald M."/>
            <person name="Foley K."/>
            <person name="Gage D."/>
            <person name="Galagan J."/>
            <person name="Gearin G."/>
            <person name="Gnerre S."/>
            <person name="Gnirke A."/>
            <person name="Goyette A."/>
            <person name="Graham J."/>
            <person name="Grandbois E."/>
            <person name="Gyaltsen K."/>
            <person name="Hafez N."/>
            <person name="Hagopian D."/>
            <person name="Hagos B."/>
            <person name="Hall J."/>
            <person name="Hatcher B."/>
            <person name="Heller A."/>
            <person name="Higgins H."/>
            <person name="Honan T."/>
            <person name="Horn A."/>
            <person name="Houde N."/>
            <person name="Hughes L."/>
            <person name="Hulme W."/>
            <person name="Husby E."/>
            <person name="Iliev I."/>
            <person name="Jaffe D."/>
            <person name="Jones C."/>
            <person name="Kamal M."/>
            <person name="Kamat A."/>
            <person name="Kamvysselis M."/>
            <person name="Karlsson E."/>
            <person name="Kells C."/>
            <person name="Kieu A."/>
            <person name="Kisner P."/>
            <person name="Kodira C."/>
            <person name="Kulbokas E."/>
            <person name="Labutti K."/>
            <person name="Lama D."/>
            <person name="Landers T."/>
            <person name="Leger J."/>
            <person name="Levine S."/>
            <person name="Lewis D."/>
            <person name="Lewis T."/>
            <person name="Lindblad-toh K."/>
            <person name="Liu X."/>
            <person name="Lokyitsang T."/>
            <person name="Lokyitsang Y."/>
            <person name="Lucien O."/>
            <person name="Lui A."/>
            <person name="Ma L.J."/>
            <person name="Mabbitt R."/>
            <person name="Macdonald J."/>
            <person name="Maclean C."/>
            <person name="Major J."/>
            <person name="Manning J."/>
            <person name="Marabella R."/>
            <person name="Maru K."/>
            <person name="Matthews C."/>
            <person name="Mauceli E."/>
            <person name="Mccarthy M."/>
            <person name="Mcdonough S."/>
            <person name="Mcghee T."/>
            <person name="Meldrim J."/>
            <person name="Meneus L."/>
            <person name="Mesirov J."/>
            <person name="Mihalev A."/>
            <person name="Mihova T."/>
            <person name="Mikkelsen T."/>
            <person name="Mlenga V."/>
            <person name="Moru K."/>
            <person name="Mozes J."/>
            <person name="Mulrain L."/>
            <person name="Munson G."/>
            <person name="Naylor J."/>
            <person name="Newes C."/>
            <person name="Nguyen C."/>
            <person name="Nguyen N."/>
            <person name="Nguyen T."/>
            <person name="Nicol R."/>
            <person name="Nielsen C."/>
            <person name="Nizzari M."/>
            <person name="Norbu C."/>
            <person name="Norbu N."/>
            <person name="O'donnell P."/>
            <person name="Okoawo O."/>
            <person name="O'leary S."/>
            <person name="Omotosho B."/>
            <person name="O'neill K."/>
            <person name="Osman S."/>
            <person name="Parker S."/>
            <person name="Perrin D."/>
            <person name="Phunkhang P."/>
            <person name="Piqani B."/>
            <person name="Purcell S."/>
            <person name="Rachupka T."/>
            <person name="Ramasamy U."/>
            <person name="Rameau R."/>
            <person name="Ray V."/>
            <person name="Raymond C."/>
            <person name="Retta R."/>
            <person name="Richardson S."/>
            <person name="Rise C."/>
            <person name="Rodriguez J."/>
            <person name="Rogers J."/>
            <person name="Rogov P."/>
            <person name="Rutman M."/>
            <person name="Schupbach R."/>
            <person name="Seaman C."/>
            <person name="Settipalli S."/>
            <person name="Sharpe T."/>
            <person name="Sheridan J."/>
            <person name="Sherpa N."/>
            <person name="Shi J."/>
            <person name="Smirnov S."/>
            <person name="Smith C."/>
            <person name="Sougnez C."/>
            <person name="Spencer B."/>
            <person name="Stalker J."/>
            <person name="Stange-thomann N."/>
            <person name="Stavropoulos S."/>
            <person name="Stetson K."/>
            <person name="Stone C."/>
            <person name="Stone S."/>
            <person name="Stubbs M."/>
            <person name="Talamas J."/>
            <person name="Tchuinga P."/>
            <person name="Tenzing P."/>
            <person name="Tesfaye S."/>
            <person name="Theodore J."/>
            <person name="Thoulutsang Y."/>
            <person name="Topham K."/>
            <person name="Towey S."/>
            <person name="Tsamla T."/>
            <person name="Tsomo N."/>
            <person name="Vallee D."/>
            <person name="Vassiliev H."/>
            <person name="Venkataraman V."/>
            <person name="Vinson J."/>
            <person name="Vo A."/>
            <person name="Wade C."/>
            <person name="Wang S."/>
            <person name="Wangchuk T."/>
            <person name="Wangdi T."/>
            <person name="Whittaker C."/>
            <person name="Wilkinson J."/>
            <person name="Wu Y."/>
            <person name="Wyman D."/>
            <person name="Yadav S."/>
            <person name="Yang S."/>
            <person name="Yang X."/>
            <person name="Yeager S."/>
            <person name="Yee E."/>
            <person name="Young G."/>
            <person name="Zainoun J."/>
            <person name="Zembeck L."/>
            <person name="Zimmer A."/>
            <person name="Zody M."/>
            <person name="Lander E."/>
        </authorList>
    </citation>
    <scope>NUCLEOTIDE SEQUENCE [LARGE SCALE GENOMIC DNA]</scope>
</reference>